<accession>A0A7H0I7Y5</accession>
<dbReference type="GO" id="GO:0005886">
    <property type="term" value="C:plasma membrane"/>
    <property type="evidence" value="ECO:0007669"/>
    <property type="project" value="TreeGrafter"/>
</dbReference>
<sequence length="244" mass="26766">METSEFIRVLDREGRTLADAAEAAGVDSAVPTCPGWRVRDLLEHTGSVHRWARAYVAEGIPERRPREAAPELDGPKLVEWFREGHRLLVDTLAAAPAGIECFTFLPAAPAPLAFWARRQAHETSVHRYDAESATGAEPAPVDAGFAADGIDEILRGFHARAKSRVRTERPRVLRVRATDVDDAVWTVRLSAEPAVTERADTGDADCELTGPARVLYLALWNRVPFPEVRGDGSLAALWTERSGI</sequence>
<keyword evidence="4" id="KW-1185">Reference proteome</keyword>
<dbReference type="SUPFAM" id="SSF109854">
    <property type="entry name" value="DinB/YfiT-like putative metalloenzymes"/>
    <property type="match status" value="1"/>
</dbReference>
<dbReference type="GO" id="GO:0046872">
    <property type="term" value="F:metal ion binding"/>
    <property type="evidence" value="ECO:0007669"/>
    <property type="project" value="InterPro"/>
</dbReference>
<evidence type="ECO:0000313" key="3">
    <source>
        <dbReference type="EMBL" id="QNP68901.1"/>
    </source>
</evidence>
<gene>
    <name evidence="3" type="ORF">IAG44_05200</name>
</gene>
<keyword evidence="3" id="KW-0413">Isomerase</keyword>
<feature type="domain" description="Mycothiol-dependent maleylpyruvate isomerase metal-binding" evidence="2">
    <location>
        <begin position="10"/>
        <end position="130"/>
    </location>
</feature>
<dbReference type="EMBL" id="CP060828">
    <property type="protein sequence ID" value="QNP68901.1"/>
    <property type="molecule type" value="Genomic_DNA"/>
</dbReference>
<dbReference type="Proteomes" id="UP000516052">
    <property type="component" value="Chromosome"/>
</dbReference>
<dbReference type="InterPro" id="IPR024344">
    <property type="entry name" value="MDMPI_metal-binding"/>
</dbReference>
<dbReference type="GO" id="GO:0016853">
    <property type="term" value="F:isomerase activity"/>
    <property type="evidence" value="ECO:0007669"/>
    <property type="project" value="UniProtKB-KW"/>
</dbReference>
<dbReference type="PANTHER" id="PTHR40758">
    <property type="entry name" value="CONSERVED PROTEIN"/>
    <property type="match status" value="1"/>
</dbReference>
<protein>
    <submittedName>
        <fullName evidence="3">Maleylpyruvate isomerase family mycothiol-dependent enzyme</fullName>
    </submittedName>
</protein>
<dbReference type="Pfam" id="PF11716">
    <property type="entry name" value="MDMPI_N"/>
    <property type="match status" value="1"/>
</dbReference>
<dbReference type="Pfam" id="PF07398">
    <property type="entry name" value="MDMPI_C"/>
    <property type="match status" value="1"/>
</dbReference>
<dbReference type="AlphaFoldDB" id="A0A7H0I7Y5"/>
<dbReference type="NCBIfam" id="TIGR03083">
    <property type="entry name" value="maleylpyruvate isomerase family mycothiol-dependent enzyme"/>
    <property type="match status" value="1"/>
</dbReference>
<dbReference type="InterPro" id="IPR017517">
    <property type="entry name" value="Maleyloyr_isom"/>
</dbReference>
<organism evidence="3 4">
    <name type="scientific">Streptomyces roseirectus</name>
    <dbReference type="NCBI Taxonomy" id="2768066"/>
    <lineage>
        <taxon>Bacteria</taxon>
        <taxon>Bacillati</taxon>
        <taxon>Actinomycetota</taxon>
        <taxon>Actinomycetes</taxon>
        <taxon>Kitasatosporales</taxon>
        <taxon>Streptomycetaceae</taxon>
        <taxon>Streptomyces</taxon>
    </lineage>
</organism>
<evidence type="ECO:0000259" key="1">
    <source>
        <dbReference type="Pfam" id="PF07398"/>
    </source>
</evidence>
<evidence type="ECO:0000259" key="2">
    <source>
        <dbReference type="Pfam" id="PF11716"/>
    </source>
</evidence>
<evidence type="ECO:0000313" key="4">
    <source>
        <dbReference type="Proteomes" id="UP000516052"/>
    </source>
</evidence>
<dbReference type="PANTHER" id="PTHR40758:SF1">
    <property type="entry name" value="CONSERVED PROTEIN"/>
    <property type="match status" value="1"/>
</dbReference>
<proteinExistence type="predicted"/>
<feature type="domain" description="MDMPI C-terminal" evidence="1">
    <location>
        <begin position="145"/>
        <end position="237"/>
    </location>
</feature>
<dbReference type="KEGG" id="sroi:IAG44_05200"/>
<dbReference type="RefSeq" id="WP_187745940.1">
    <property type="nucleotide sequence ID" value="NZ_CP060828.1"/>
</dbReference>
<reference evidence="3 4" key="1">
    <citation type="submission" date="2020-08" db="EMBL/GenBank/DDBJ databases">
        <title>A novel species.</title>
        <authorList>
            <person name="Gao J."/>
        </authorList>
    </citation>
    <scope>NUCLEOTIDE SEQUENCE [LARGE SCALE GENOMIC DNA]</scope>
    <source>
        <strain evidence="3 4">CRXT-G-22</strain>
    </source>
</reference>
<dbReference type="InterPro" id="IPR034660">
    <property type="entry name" value="DinB/YfiT-like"/>
</dbReference>
<dbReference type="InterPro" id="IPR010872">
    <property type="entry name" value="MDMPI_C-term_domain"/>
</dbReference>
<name>A0A7H0I7Y5_9ACTN</name>
<keyword evidence="3" id="KW-0670">Pyruvate</keyword>